<name>A0A8B7PI47_HYAAZ</name>
<feature type="region of interest" description="Disordered" evidence="1">
    <location>
        <begin position="172"/>
        <end position="197"/>
    </location>
</feature>
<dbReference type="GeneID" id="108680640"/>
<feature type="compositionally biased region" description="Basic residues" evidence="1">
    <location>
        <begin position="826"/>
        <end position="840"/>
    </location>
</feature>
<feature type="compositionally biased region" description="Low complexity" evidence="1">
    <location>
        <begin position="2146"/>
        <end position="2157"/>
    </location>
</feature>
<feature type="compositionally biased region" description="Polar residues" evidence="1">
    <location>
        <begin position="718"/>
        <end position="738"/>
    </location>
</feature>
<feature type="region of interest" description="Disordered" evidence="1">
    <location>
        <begin position="815"/>
        <end position="845"/>
    </location>
</feature>
<feature type="region of interest" description="Disordered" evidence="1">
    <location>
        <begin position="2138"/>
        <end position="2166"/>
    </location>
</feature>
<dbReference type="GO" id="GO:0044545">
    <property type="term" value="C:NSL complex"/>
    <property type="evidence" value="ECO:0007669"/>
    <property type="project" value="TreeGrafter"/>
</dbReference>
<feature type="region of interest" description="Disordered" evidence="1">
    <location>
        <begin position="1663"/>
        <end position="1692"/>
    </location>
</feature>
<feature type="compositionally biased region" description="Polar residues" evidence="1">
    <location>
        <begin position="1983"/>
        <end position="1993"/>
    </location>
</feature>
<feature type="compositionally biased region" description="Polar residues" evidence="1">
    <location>
        <begin position="1673"/>
        <end position="1692"/>
    </location>
</feature>
<dbReference type="CTD" id="5953"/>
<evidence type="ECO:0000313" key="3">
    <source>
        <dbReference type="RefSeq" id="XP_018025001.1"/>
    </source>
</evidence>
<proteinExistence type="predicted"/>
<dbReference type="KEGG" id="hazt:108680640"/>
<dbReference type="InterPro" id="IPR029058">
    <property type="entry name" value="AB_hydrolase_fold"/>
</dbReference>
<feature type="region of interest" description="Disordered" evidence="1">
    <location>
        <begin position="2292"/>
        <end position="2412"/>
    </location>
</feature>
<dbReference type="PANTHER" id="PTHR13136:SF16">
    <property type="entry name" value="KAT8 REGULATORY NSL COMPLEX SUBUNIT 3"/>
    <property type="match status" value="1"/>
</dbReference>
<accession>A0A8B7PI47</accession>
<dbReference type="OrthoDB" id="6415022at2759"/>
<feature type="region of interest" description="Disordered" evidence="1">
    <location>
        <begin position="315"/>
        <end position="336"/>
    </location>
</feature>
<sequence>MAGIEVDLNYQLRRELLQEAGVASDKSVCLAPSDRSFISDGDWPCLDKVSVSEGKIDSFAAIFRANRDPAVESYIVSVIQSDHDYSHHWSSDPQQKSSATNNTPIVKLFAPQGSSESKFSHVSSRDTSEDQVLDIEGDWDDGAPDPPYNEELACKLMYECERHMDFAGNDTAAAAEKQASEREGPCGAVSGADEEEEAAAHKPDINLCKDKWTAQQERVFDRAVAILDGERLARLACSGVKHEPARRRALLDRSASKFRRLLSGECRWEMSLCQWLHSSLLHSLTSPYLIAYLDILQSLHYAVPTLMDKLIAPSSKLPSSSTKGTTASTLNSSSSSALGAGFPHTTAPAGAPSNDDNGGVMSSSIAAVGLSGHDASNGPGVEGTSSAAAGAGVYDAKNNSFGGSISSLGLNLLLKRPWDPAMPILHSNKPRPLGSDSPVVLLVPHCPQLCAADVRRHKNFASTLRRVTTTLTITVHAAPDGSVSEWLERTVVAVLTKLREWRASLRPIVLAGWGAGALLAAQIAALDSSISGVVCLSPPFSGPADYRGDLSNSKKSSDPAADVSNSDDKAAVFLSVGEKRVTTAGILSAVRCPILLVVGDRAQNSNMQALEELRERVSDARLVVLCGADNKLRLQHNHRRVAALTHSLVDRCIVDEMATFLKSLMPVVEDVPAGIREAAAAAASVAHNTSLAKEAKLSDAFNTEPLSNKRKMPDDISTHASLPSSPKKYQTGAPTDPQTMEGAGASPDVAAVKTQQAVSAADGLLGLSVPAVSMALVSNASSAFHCSSSVTASPHQPSSPAVFPQREESVWSGSGAAGAAGVRGSAGRRGRRAGRGRGRGSRAPLPGQLIALGGGVGVAAQAHLKSAGRRLSALSGRGIARGTLPGRPPYVSTSSSSVPDSEVMLLSPQSSNKLNARTGLVKEQSAKSIKEQVALAAKSEAQLLAAVASITPQSPPEVHVPSKITTVSTCNVVRSLTPQALTSQAFEIVDTSQQPHQVHYVLHPQGSLSSVTSAFVVGSIGSISSTAKIGGSDLTLASVMGLSSGSLADKRKSIPSIMSSVGDRRKNSGASSALCTPINKKPIIFQTSVGGVLSNNRIILPNTLSSASSNMPSLIVSSSPSVVSSLAPIKKLIRPTLAYSSPRLTAPVILTNQKSLPSLFANQKPNATFVSSPKSSSSTFITGTKVLPSPTSVQKALIAAQKPVTSFVATQKGGSTSIANQTGAMESQSHLVPQIIGTLRGGRVSISSADSVVSGMLQSVPSILSGARFVTTRGGVRGSMTRGGIVQARTLAAGVGRGSGPTQRNLITVGAGTNSTADAISASIIASSTGAAKSNSNIAFTTVPVSGSKAATSVALSLPLTMDASTCTSPSPSTVVCIDTSKNINKSQTQTPVGVKQLLLGLPKVSEQTIKILPQKSQQVLKVADNPQSSHTKIMVSSQKPSQFYYKPLVVKKQNIVAKVASPETIGTFQILKPSVQSEMTVQGSLSGMMTVSSPTPSLILGSAAHSSAAGASLTLAVTVAASESTLTPAPSVSVLANISPQTQTSSLEPVPSSIVIPPVMLNPQDSILPLDSSSSSTEKLDLLASAASEISQKLTQNQDAEFSLETNNLASAEHNYEAGADTNKDGDENQINENLDAGQFIEVSLEEVPKIDTNKLHCRKEVRSISKEKEQTSPASSTLQSPVMGSDAQSSGIFPTNKVTIASTSGEASVTGGAIAAVNETNDASSSSYLLQSSPAMGNLDSPMQVNLPAVVESSSTDHISSTAGSTIAQQKLILVNCKPNFKKGSHESDSSSDVEIVGESSSGLSVQTSTFPLKDKSKITLSKSSCSQIKILSSSTSSSKFSICPPGTQSQIIVSTQPGKGTTILRPGRSSLGTIDGKNITKLTVRPTTASLKLTSGQHSILNTNKITIASSSASPITPVPPAQGTSSSSAPAQVDSKPPTQISSSINAKDPVMMLVSASMVTLTSPSLMTVGASEAAQPAHNSVSSQSRQKTNRDTFAEFVATSNKSEEVEKRTRNIAELDTTLDSVKDSSNVNETRGSHRIRSPTVRVVSANEAFRPKQCTISNKVHIAKPDKLTLRAMSSDSMLGKIDSSTPTNKQVSFSPASQAESDAKVPVKILINDPSALPTRGQIMVAASREKRKSSVSSAGASSVEESPGKLHASLLSPGSITKKIKQNAGQIPTKVSLHDVVASTNTLKSDEASELELKRPPASLPIVTSSSTTITCDLLIDASTAVHNLKSARVSGTGEDDNVFHSTERANAKSTDAPILVESPSGSDETSCQKVAAQVQDGSDVLNKSSSDPVECTDSLASDDAKSPTHKKFVLPEQNKDDPLCEGPQDRSGIKLAVFGTKDESASASASSKTSAGRKVTRGAKQNSSGKIQKRSSARLSIIPFEKTAAHLRSGKKRSS</sequence>
<dbReference type="GO" id="GO:0045944">
    <property type="term" value="P:positive regulation of transcription by RNA polymerase II"/>
    <property type="evidence" value="ECO:0007669"/>
    <property type="project" value="TreeGrafter"/>
</dbReference>
<feature type="compositionally biased region" description="Basic and acidic residues" evidence="1">
    <location>
        <begin position="1663"/>
        <end position="1672"/>
    </location>
</feature>
<dbReference type="RefSeq" id="XP_018025001.1">
    <property type="nucleotide sequence ID" value="XM_018169512.2"/>
</dbReference>
<feature type="region of interest" description="Disordered" evidence="1">
    <location>
        <begin position="702"/>
        <end position="748"/>
    </location>
</feature>
<dbReference type="Gene3D" id="3.40.50.1820">
    <property type="entry name" value="alpha/beta hydrolase"/>
    <property type="match status" value="1"/>
</dbReference>
<organism evidence="2 3">
    <name type="scientific">Hyalella azteca</name>
    <name type="common">Amphipod</name>
    <dbReference type="NCBI Taxonomy" id="294128"/>
    <lineage>
        <taxon>Eukaryota</taxon>
        <taxon>Metazoa</taxon>
        <taxon>Ecdysozoa</taxon>
        <taxon>Arthropoda</taxon>
        <taxon>Crustacea</taxon>
        <taxon>Multicrustacea</taxon>
        <taxon>Malacostraca</taxon>
        <taxon>Eumalacostraca</taxon>
        <taxon>Peracarida</taxon>
        <taxon>Amphipoda</taxon>
        <taxon>Senticaudata</taxon>
        <taxon>Talitrida</taxon>
        <taxon>Talitroidea</taxon>
        <taxon>Hyalellidae</taxon>
        <taxon>Hyalella</taxon>
    </lineage>
</organism>
<evidence type="ECO:0000313" key="2">
    <source>
        <dbReference type="Proteomes" id="UP000694843"/>
    </source>
</evidence>
<feature type="region of interest" description="Disordered" evidence="1">
    <location>
        <begin position="1977"/>
        <end position="1997"/>
    </location>
</feature>
<dbReference type="Proteomes" id="UP000694843">
    <property type="component" value="Unplaced"/>
</dbReference>
<dbReference type="SUPFAM" id="SSF53474">
    <property type="entry name" value="alpha/beta-Hydrolases"/>
    <property type="match status" value="1"/>
</dbReference>
<feature type="compositionally biased region" description="Low complexity" evidence="1">
    <location>
        <begin position="815"/>
        <end position="825"/>
    </location>
</feature>
<feature type="compositionally biased region" description="Basic and acidic residues" evidence="1">
    <location>
        <begin position="2330"/>
        <end position="2345"/>
    </location>
</feature>
<feature type="compositionally biased region" description="Low complexity" evidence="1">
    <location>
        <begin position="2358"/>
        <end position="2367"/>
    </location>
</feature>
<dbReference type="InterPro" id="IPR026555">
    <property type="entry name" value="NSL3/Tex30"/>
</dbReference>
<evidence type="ECO:0000256" key="1">
    <source>
        <dbReference type="SAM" id="MobiDB-lite"/>
    </source>
</evidence>
<dbReference type="PANTHER" id="PTHR13136">
    <property type="entry name" value="TESTIS DEVELOPMENT PROTEIN PRTD"/>
    <property type="match status" value="1"/>
</dbReference>
<feature type="compositionally biased region" description="Low complexity" evidence="1">
    <location>
        <begin position="324"/>
        <end position="336"/>
    </location>
</feature>
<keyword evidence="2" id="KW-1185">Reference proteome</keyword>
<gene>
    <name evidence="3" type="primary">LOC108680640</name>
</gene>
<reference evidence="3" key="1">
    <citation type="submission" date="2025-08" db="UniProtKB">
        <authorList>
            <consortium name="RefSeq"/>
        </authorList>
    </citation>
    <scope>IDENTIFICATION</scope>
    <source>
        <tissue evidence="3">Whole organism</tissue>
    </source>
</reference>
<feature type="region of interest" description="Disordered" evidence="1">
    <location>
        <begin position="1914"/>
        <end position="1948"/>
    </location>
</feature>
<protein>
    <submittedName>
        <fullName evidence="3">Uncharacterized threonine-rich GPI-anchored glycoprotein PJ4664.02</fullName>
    </submittedName>
</protein>